<organism evidence="1 2">
    <name type="scientific">Blepharisma stoltei</name>
    <dbReference type="NCBI Taxonomy" id="1481888"/>
    <lineage>
        <taxon>Eukaryota</taxon>
        <taxon>Sar</taxon>
        <taxon>Alveolata</taxon>
        <taxon>Ciliophora</taxon>
        <taxon>Postciliodesmatophora</taxon>
        <taxon>Heterotrichea</taxon>
        <taxon>Heterotrichida</taxon>
        <taxon>Blepharismidae</taxon>
        <taxon>Blepharisma</taxon>
    </lineage>
</organism>
<dbReference type="EMBL" id="CAJZBQ010000054">
    <property type="protein sequence ID" value="CAG9332438.1"/>
    <property type="molecule type" value="Genomic_DNA"/>
</dbReference>
<evidence type="ECO:0000313" key="1">
    <source>
        <dbReference type="EMBL" id="CAG9332438.1"/>
    </source>
</evidence>
<dbReference type="AlphaFoldDB" id="A0AAU9KGU4"/>
<accession>A0AAU9KGU4</accession>
<reference evidence="1" key="1">
    <citation type="submission" date="2021-09" db="EMBL/GenBank/DDBJ databases">
        <authorList>
            <consortium name="AG Swart"/>
            <person name="Singh M."/>
            <person name="Singh A."/>
            <person name="Seah K."/>
            <person name="Emmerich C."/>
        </authorList>
    </citation>
    <scope>NUCLEOTIDE SEQUENCE</scope>
    <source>
        <strain evidence="1">ATCC30299</strain>
    </source>
</reference>
<name>A0AAU9KGU4_9CILI</name>
<comment type="caution">
    <text evidence="1">The sequence shown here is derived from an EMBL/GenBank/DDBJ whole genome shotgun (WGS) entry which is preliminary data.</text>
</comment>
<evidence type="ECO:0000313" key="2">
    <source>
        <dbReference type="Proteomes" id="UP001162131"/>
    </source>
</evidence>
<dbReference type="Proteomes" id="UP001162131">
    <property type="component" value="Unassembled WGS sequence"/>
</dbReference>
<proteinExistence type="predicted"/>
<keyword evidence="2" id="KW-1185">Reference proteome</keyword>
<gene>
    <name evidence="1" type="ORF">BSTOLATCC_MIC55884</name>
</gene>
<protein>
    <submittedName>
        <fullName evidence="1">Uncharacterized protein</fullName>
    </submittedName>
</protein>
<sequence>MIVNYSKPEILATWFESSINQRKDLLTYRDENLITLINYVNTSLMLTSADQIKDDYELLGLIDTYWSDPAYMQVRPSAIKGNKLTNLISEKYPEFLVGEKVFYNDEGSVVKIFQGEIKSWKHFQLSICMLLEQSFLKCHYTKLTNQAEKIAQKLLCHEKVPIKKKKDKVEIENPPIIYDACNVRKQSVEKETLKNLNCEEIALSEKSISLTNDTSQESTDSCNEVQNIINSLQNLTVEPEVNVQVETEDYSSYDMKNLIFEVFSDISTQADTDIEKDIFETLIFNENSLGGRSYKLRKIYSSKAIVWDEEMKQILSNSYNEIEVMNDPYTSFNEYSIVRDYYQNIRYPYLNMPQKFYNFNQFS</sequence>